<gene>
    <name evidence="1" type="ORF">DXB61_14275</name>
</gene>
<evidence type="ECO:0000313" key="2">
    <source>
        <dbReference type="Proteomes" id="UP000261088"/>
    </source>
</evidence>
<name>A0AB37LQQ2_9BACT</name>
<dbReference type="Proteomes" id="UP000261088">
    <property type="component" value="Unassembled WGS sequence"/>
</dbReference>
<dbReference type="AlphaFoldDB" id="A0AB37LQQ2"/>
<organism evidence="1 2">
    <name type="scientific">Parabacteroides merdae</name>
    <dbReference type="NCBI Taxonomy" id="46503"/>
    <lineage>
        <taxon>Bacteria</taxon>
        <taxon>Pseudomonadati</taxon>
        <taxon>Bacteroidota</taxon>
        <taxon>Bacteroidia</taxon>
        <taxon>Bacteroidales</taxon>
        <taxon>Tannerellaceae</taxon>
        <taxon>Parabacteroides</taxon>
    </lineage>
</organism>
<accession>A0AB37LQQ2</accession>
<proteinExistence type="predicted"/>
<dbReference type="EMBL" id="QSUP01000021">
    <property type="protein sequence ID" value="RGN49046.1"/>
    <property type="molecule type" value="Genomic_DNA"/>
</dbReference>
<comment type="caution">
    <text evidence="1">The sequence shown here is derived from an EMBL/GenBank/DDBJ whole genome shotgun (WGS) entry which is preliminary data.</text>
</comment>
<evidence type="ECO:0000313" key="1">
    <source>
        <dbReference type="EMBL" id="RGN49046.1"/>
    </source>
</evidence>
<protein>
    <submittedName>
        <fullName evidence="1">Uncharacterized protein</fullName>
    </submittedName>
</protein>
<reference evidence="1 2" key="1">
    <citation type="submission" date="2018-08" db="EMBL/GenBank/DDBJ databases">
        <title>A genome reference for cultivated species of the human gut microbiota.</title>
        <authorList>
            <person name="Zou Y."/>
            <person name="Xue W."/>
            <person name="Luo G."/>
        </authorList>
    </citation>
    <scope>NUCLEOTIDE SEQUENCE [LARGE SCALE GENOMIC DNA]</scope>
    <source>
        <strain evidence="1 2">OM05-11AA</strain>
    </source>
</reference>
<sequence>MLEIYTDNISIFNYLLYYFREAVANWELHQKSSNIWDSHLINILTSRLPGNVTRPIYLEYDSRRREIDRIWANAENHYQMLQSYVSTVEALLAISIFYRHVMGHMQGAVSFYKSVNRNFGMMNECAIKVGKIVLDNKQQKHLFSAVIKLYRFT</sequence>